<dbReference type="Gene3D" id="1.10.1240.10">
    <property type="entry name" value="Methionine synthase domain"/>
    <property type="match status" value="1"/>
</dbReference>
<proteinExistence type="predicted"/>
<dbReference type="PROSITE" id="PS00552">
    <property type="entry name" value="HTH_MERR_1"/>
    <property type="match status" value="1"/>
</dbReference>
<dbReference type="InterPro" id="IPR047057">
    <property type="entry name" value="MerR_fam"/>
</dbReference>
<dbReference type="InterPro" id="IPR006158">
    <property type="entry name" value="Cobalamin-bd"/>
</dbReference>
<dbReference type="SUPFAM" id="SSF52242">
    <property type="entry name" value="Cobalamin (vitamin B12)-binding domain"/>
    <property type="match status" value="1"/>
</dbReference>
<dbReference type="GO" id="GO:0003677">
    <property type="term" value="F:DNA binding"/>
    <property type="evidence" value="ECO:0007669"/>
    <property type="project" value="UniProtKB-KW"/>
</dbReference>
<dbReference type="PANTHER" id="PTHR30204">
    <property type="entry name" value="REDOX-CYCLING DRUG-SENSING TRANSCRIPTIONAL ACTIVATOR SOXR"/>
    <property type="match status" value="1"/>
</dbReference>
<keyword evidence="3" id="KW-0238">DNA-binding</keyword>
<dbReference type="GO" id="GO:0031419">
    <property type="term" value="F:cobalamin binding"/>
    <property type="evidence" value="ECO:0007669"/>
    <property type="project" value="InterPro"/>
</dbReference>
<sequence length="285" mass="30492">MLRIGELSRRLGVSTDVLRAWERRYGLLRPERSTGGYRLYSEADEHRVRAMQAHLAHGLSAAEAARAALAEPATGPPPGPVAPVMDGMLGAALERFDEPSAQTILDRLLAGFTAETVLRDVLLPYLHELGERWERGEVTVAQEHFASNVLRARIAALGRGWGQGRGPRALLACAPGELHDLPLLAFGVILYRNGWRVSYLGAATPMPDLLRTATAEPPQLIALSAVDPARFAGLEADLLRLADVAPLVLGGRGADAATARAAGARRLTGDPVTEAERLSRAGDLT</sequence>
<dbReference type="Gene3D" id="1.10.1660.10">
    <property type="match status" value="1"/>
</dbReference>
<reference evidence="8" key="1">
    <citation type="submission" date="2023-03" db="EMBL/GenBank/DDBJ databases">
        <title>Actinoallomurus iriomotensis NBRC 103681.</title>
        <authorList>
            <person name="Ichikawa N."/>
            <person name="Sato H."/>
            <person name="Tonouchi N."/>
        </authorList>
    </citation>
    <scope>NUCLEOTIDE SEQUENCE</scope>
    <source>
        <strain evidence="8">NBRC 103681</strain>
    </source>
</reference>
<dbReference type="Pfam" id="PF13411">
    <property type="entry name" value="MerR_1"/>
    <property type="match status" value="1"/>
</dbReference>
<dbReference type="InterPro" id="IPR000551">
    <property type="entry name" value="MerR-type_HTH_dom"/>
</dbReference>
<accession>A0A9W6RNR1</accession>
<dbReference type="PROSITE" id="PS50937">
    <property type="entry name" value="HTH_MERR_2"/>
    <property type="match status" value="1"/>
</dbReference>
<keyword evidence="1" id="KW-0678">Repressor</keyword>
<dbReference type="InterPro" id="IPR036594">
    <property type="entry name" value="Meth_synthase_dom"/>
</dbReference>
<dbReference type="InterPro" id="IPR036724">
    <property type="entry name" value="Cobalamin-bd_sf"/>
</dbReference>
<evidence type="ECO:0000259" key="7">
    <source>
        <dbReference type="PROSITE" id="PS51332"/>
    </source>
</evidence>
<feature type="domain" description="B12-binding" evidence="7">
    <location>
        <begin position="166"/>
        <end position="285"/>
    </location>
</feature>
<organism evidence="8 9">
    <name type="scientific">Actinoallomurus iriomotensis</name>
    <dbReference type="NCBI Taxonomy" id="478107"/>
    <lineage>
        <taxon>Bacteria</taxon>
        <taxon>Bacillati</taxon>
        <taxon>Actinomycetota</taxon>
        <taxon>Actinomycetes</taxon>
        <taxon>Streptosporangiales</taxon>
        <taxon>Thermomonosporaceae</taxon>
        <taxon>Actinoallomurus</taxon>
    </lineage>
</organism>
<keyword evidence="2" id="KW-0805">Transcription regulation</keyword>
<evidence type="ECO:0000313" key="8">
    <source>
        <dbReference type="EMBL" id="GLY78555.1"/>
    </source>
</evidence>
<dbReference type="InterPro" id="IPR009061">
    <property type="entry name" value="DNA-bd_dom_put_sf"/>
</dbReference>
<evidence type="ECO:0000259" key="6">
    <source>
        <dbReference type="PROSITE" id="PS50937"/>
    </source>
</evidence>
<name>A0A9W6RNR1_9ACTN</name>
<dbReference type="SMART" id="SM00422">
    <property type="entry name" value="HTH_MERR"/>
    <property type="match status" value="1"/>
</dbReference>
<evidence type="ECO:0000256" key="5">
    <source>
        <dbReference type="SAM" id="MobiDB-lite"/>
    </source>
</evidence>
<dbReference type="Pfam" id="PF02310">
    <property type="entry name" value="B12-binding"/>
    <property type="match status" value="1"/>
</dbReference>
<comment type="caution">
    <text evidence="8">The sequence shown here is derived from an EMBL/GenBank/DDBJ whole genome shotgun (WGS) entry which is preliminary data.</text>
</comment>
<evidence type="ECO:0000313" key="9">
    <source>
        <dbReference type="Proteomes" id="UP001165135"/>
    </source>
</evidence>
<dbReference type="InterPro" id="IPR003759">
    <property type="entry name" value="Cbl-bd_cap"/>
</dbReference>
<dbReference type="EMBL" id="BSTJ01000009">
    <property type="protein sequence ID" value="GLY78555.1"/>
    <property type="molecule type" value="Genomic_DNA"/>
</dbReference>
<dbReference type="AlphaFoldDB" id="A0A9W6RNR1"/>
<feature type="domain" description="HTH merR-type" evidence="6">
    <location>
        <begin position="1"/>
        <end position="70"/>
    </location>
</feature>
<dbReference type="CDD" id="cd02065">
    <property type="entry name" value="B12-binding_like"/>
    <property type="match status" value="1"/>
</dbReference>
<dbReference type="PANTHER" id="PTHR30204:SF69">
    <property type="entry name" value="MERR-FAMILY TRANSCRIPTIONAL REGULATOR"/>
    <property type="match status" value="1"/>
</dbReference>
<dbReference type="PROSITE" id="PS51332">
    <property type="entry name" value="B12_BINDING"/>
    <property type="match status" value="1"/>
</dbReference>
<feature type="region of interest" description="Disordered" evidence="5">
    <location>
        <begin position="263"/>
        <end position="285"/>
    </location>
</feature>
<evidence type="ECO:0000256" key="3">
    <source>
        <dbReference type="ARBA" id="ARBA00023125"/>
    </source>
</evidence>
<evidence type="ECO:0000256" key="4">
    <source>
        <dbReference type="ARBA" id="ARBA00023163"/>
    </source>
</evidence>
<dbReference type="Gene3D" id="3.40.50.280">
    <property type="entry name" value="Cobalamin-binding domain"/>
    <property type="match status" value="1"/>
</dbReference>
<dbReference type="GO" id="GO:0046872">
    <property type="term" value="F:metal ion binding"/>
    <property type="evidence" value="ECO:0007669"/>
    <property type="project" value="InterPro"/>
</dbReference>
<keyword evidence="4" id="KW-0804">Transcription</keyword>
<feature type="compositionally biased region" description="Basic and acidic residues" evidence="5">
    <location>
        <begin position="274"/>
        <end position="285"/>
    </location>
</feature>
<gene>
    <name evidence="8" type="primary">carH</name>
    <name evidence="8" type="ORF">Airi01_068220</name>
</gene>
<dbReference type="Proteomes" id="UP001165135">
    <property type="component" value="Unassembled WGS sequence"/>
</dbReference>
<dbReference type="Pfam" id="PF02607">
    <property type="entry name" value="B12-binding_2"/>
    <property type="match status" value="1"/>
</dbReference>
<evidence type="ECO:0000256" key="2">
    <source>
        <dbReference type="ARBA" id="ARBA00023015"/>
    </source>
</evidence>
<dbReference type="GO" id="GO:0003700">
    <property type="term" value="F:DNA-binding transcription factor activity"/>
    <property type="evidence" value="ECO:0007669"/>
    <property type="project" value="InterPro"/>
</dbReference>
<dbReference type="SUPFAM" id="SSF46955">
    <property type="entry name" value="Putative DNA-binding domain"/>
    <property type="match status" value="1"/>
</dbReference>
<protein>
    <submittedName>
        <fullName evidence="8">HTH-type transcriptional repressor CarH</fullName>
    </submittedName>
</protein>
<evidence type="ECO:0000256" key="1">
    <source>
        <dbReference type="ARBA" id="ARBA00022491"/>
    </source>
</evidence>